<feature type="compositionally biased region" description="Polar residues" evidence="1">
    <location>
        <begin position="61"/>
        <end position="73"/>
    </location>
</feature>
<accession>G0UMF4</accession>
<feature type="compositionally biased region" description="Low complexity" evidence="1">
    <location>
        <begin position="33"/>
        <end position="51"/>
    </location>
</feature>
<gene>
    <name evidence="2" type="ORF">TCIL3000_5_490</name>
</gene>
<evidence type="ECO:0000313" key="2">
    <source>
        <dbReference type="EMBL" id="CCC90360.1"/>
    </source>
</evidence>
<sequence>MYHSTLSDILHPNSYPSQSKHFLPFLTHSDPFSSSLTPPMNPSPSSSTPKTKQNKTKTKNRFTPSASHSSPLAQSLMLERRREAKRSMSGLFLPINLVIFLSS</sequence>
<reference evidence="2" key="1">
    <citation type="journal article" date="2012" name="Proc. Natl. Acad. Sci. U.S.A.">
        <title>Antigenic diversity is generated by distinct evolutionary mechanisms in African trypanosome species.</title>
        <authorList>
            <person name="Jackson A.P."/>
            <person name="Berry A."/>
            <person name="Aslett M."/>
            <person name="Allison H.C."/>
            <person name="Burton P."/>
            <person name="Vavrova-Anderson J."/>
            <person name="Brown R."/>
            <person name="Browne H."/>
            <person name="Corton N."/>
            <person name="Hauser H."/>
            <person name="Gamble J."/>
            <person name="Gilderthorp R."/>
            <person name="Marcello L."/>
            <person name="McQuillan J."/>
            <person name="Otto T.D."/>
            <person name="Quail M.A."/>
            <person name="Sanders M.J."/>
            <person name="van Tonder A."/>
            <person name="Ginger M.L."/>
            <person name="Field M.C."/>
            <person name="Barry J.D."/>
            <person name="Hertz-Fowler C."/>
            <person name="Berriman M."/>
        </authorList>
    </citation>
    <scope>NUCLEOTIDE SEQUENCE</scope>
    <source>
        <strain evidence="2">IL3000</strain>
    </source>
</reference>
<evidence type="ECO:0000256" key="1">
    <source>
        <dbReference type="SAM" id="MobiDB-lite"/>
    </source>
</evidence>
<protein>
    <submittedName>
        <fullName evidence="2">Uncharacterized protein</fullName>
    </submittedName>
</protein>
<dbReference type="AlphaFoldDB" id="G0UMF4"/>
<feature type="region of interest" description="Disordered" evidence="1">
    <location>
        <begin position="33"/>
        <end position="83"/>
    </location>
</feature>
<name>G0UMF4_TRYCI</name>
<dbReference type="EMBL" id="HE575318">
    <property type="protein sequence ID" value="CCC90360.1"/>
    <property type="molecule type" value="Genomic_DNA"/>
</dbReference>
<organism evidence="2">
    <name type="scientific">Trypanosoma congolense (strain IL3000)</name>
    <dbReference type="NCBI Taxonomy" id="1068625"/>
    <lineage>
        <taxon>Eukaryota</taxon>
        <taxon>Discoba</taxon>
        <taxon>Euglenozoa</taxon>
        <taxon>Kinetoplastea</taxon>
        <taxon>Metakinetoplastina</taxon>
        <taxon>Trypanosomatida</taxon>
        <taxon>Trypanosomatidae</taxon>
        <taxon>Trypanosoma</taxon>
        <taxon>Nannomonas</taxon>
    </lineage>
</organism>
<proteinExistence type="predicted"/>